<feature type="coiled-coil region" evidence="1">
    <location>
        <begin position="23"/>
        <end position="50"/>
    </location>
</feature>
<dbReference type="EMBL" id="JACEIK010003634">
    <property type="protein sequence ID" value="MCD9642485.1"/>
    <property type="molecule type" value="Genomic_DNA"/>
</dbReference>
<evidence type="ECO:0000313" key="3">
    <source>
        <dbReference type="Proteomes" id="UP000823775"/>
    </source>
</evidence>
<evidence type="ECO:0000256" key="1">
    <source>
        <dbReference type="SAM" id="Coils"/>
    </source>
</evidence>
<gene>
    <name evidence="2" type="ORF">HAX54_029323</name>
</gene>
<reference evidence="2 3" key="1">
    <citation type="journal article" date="2021" name="BMC Genomics">
        <title>Datura genome reveals duplications of psychoactive alkaloid biosynthetic genes and high mutation rate following tissue culture.</title>
        <authorList>
            <person name="Rajewski A."/>
            <person name="Carter-House D."/>
            <person name="Stajich J."/>
            <person name="Litt A."/>
        </authorList>
    </citation>
    <scope>NUCLEOTIDE SEQUENCE [LARGE SCALE GENOMIC DNA]</scope>
    <source>
        <strain evidence="2">AR-01</strain>
    </source>
</reference>
<proteinExistence type="predicted"/>
<evidence type="ECO:0000313" key="2">
    <source>
        <dbReference type="EMBL" id="MCD9642485.1"/>
    </source>
</evidence>
<name>A0ABS8V5P6_DATST</name>
<protein>
    <submittedName>
        <fullName evidence="2">Uncharacterized protein</fullName>
    </submittedName>
</protein>
<comment type="caution">
    <text evidence="2">The sequence shown here is derived from an EMBL/GenBank/DDBJ whole genome shotgun (WGS) entry which is preliminary data.</text>
</comment>
<dbReference type="Proteomes" id="UP000823775">
    <property type="component" value="Unassembled WGS sequence"/>
</dbReference>
<accession>A0ABS8V5P6</accession>
<organism evidence="2 3">
    <name type="scientific">Datura stramonium</name>
    <name type="common">Jimsonweed</name>
    <name type="synonym">Common thornapple</name>
    <dbReference type="NCBI Taxonomy" id="4076"/>
    <lineage>
        <taxon>Eukaryota</taxon>
        <taxon>Viridiplantae</taxon>
        <taxon>Streptophyta</taxon>
        <taxon>Embryophyta</taxon>
        <taxon>Tracheophyta</taxon>
        <taxon>Spermatophyta</taxon>
        <taxon>Magnoliopsida</taxon>
        <taxon>eudicotyledons</taxon>
        <taxon>Gunneridae</taxon>
        <taxon>Pentapetalae</taxon>
        <taxon>asterids</taxon>
        <taxon>lamiids</taxon>
        <taxon>Solanales</taxon>
        <taxon>Solanaceae</taxon>
        <taxon>Solanoideae</taxon>
        <taxon>Datureae</taxon>
        <taxon>Datura</taxon>
    </lineage>
</organism>
<keyword evidence="3" id="KW-1185">Reference proteome</keyword>
<sequence length="351" mass="40463">MLEVVLERVISSDSGIQEIKGDLLDLTQTMKEHEVSIKHLEERMNLLTSQMEAGASMKTKELVKKYASPIQNRIDEEDMEWDVEETFFKETLEAVLLNIDSKGREGLEEVVIRKAQLTSRKLGKNAVTCTGNCVLQALGKLLDWFLLWNGDAVANHGLPLSKCRIISTSRQQGKGKDLMTNATSQEAEADEAKRIDQIHFGLNKRKTYYDHLKKRWSITTEARFEVDSFKDDFPNTYDRFQIRDWKPFMMPLDPYFLELGMIGYLKEQIPSGYDSMLTLHAITGPRSSHHPRGNQLYLLVDPVRPSLEFKRKLVDKDNQFEWMADIIAVVQPQWEVSKGIIQRHDLKFEVG</sequence>
<feature type="non-terminal residue" evidence="2">
    <location>
        <position position="351"/>
    </location>
</feature>
<keyword evidence="1" id="KW-0175">Coiled coil</keyword>